<name>A0AA35CLZ2_9FIRM</name>
<organism evidence="1 2">
    <name type="scientific">Caldinitratiruptor microaerophilus</name>
    <dbReference type="NCBI Taxonomy" id="671077"/>
    <lineage>
        <taxon>Bacteria</taxon>
        <taxon>Bacillati</taxon>
        <taxon>Bacillota</taxon>
        <taxon>Clostridia</taxon>
        <taxon>Eubacteriales</taxon>
        <taxon>Symbiobacteriaceae</taxon>
        <taxon>Caldinitratiruptor</taxon>
    </lineage>
</organism>
<keyword evidence="2" id="KW-1185">Reference proteome</keyword>
<reference evidence="1" key="1">
    <citation type="submission" date="2022-03" db="EMBL/GenBank/DDBJ databases">
        <title>Complete genome sequence of Caldinitratiruptor microaerophilus.</title>
        <authorList>
            <person name="Mukaiyama R."/>
            <person name="Nishiyama T."/>
            <person name="Ueda K."/>
        </authorList>
    </citation>
    <scope>NUCLEOTIDE SEQUENCE</scope>
    <source>
        <strain evidence="1">JCM 16183</strain>
    </source>
</reference>
<dbReference type="EMBL" id="AP025628">
    <property type="protein sequence ID" value="BDG59997.1"/>
    <property type="molecule type" value="Genomic_DNA"/>
</dbReference>
<accession>A0AA35CLZ2</accession>
<gene>
    <name evidence="1" type="ORF">caldi_10870</name>
</gene>
<dbReference type="InterPro" id="IPR023378">
    <property type="entry name" value="YheA/YmcA-like_dom_sf"/>
</dbReference>
<protein>
    <recommendedName>
        <fullName evidence="3">YlbF family regulator</fullName>
    </recommendedName>
</protein>
<dbReference type="RefSeq" id="WP_264844071.1">
    <property type="nucleotide sequence ID" value="NZ_AP025628.1"/>
</dbReference>
<dbReference type="Pfam" id="PF06133">
    <property type="entry name" value="Com_YlbF"/>
    <property type="match status" value="1"/>
</dbReference>
<dbReference type="InterPro" id="IPR010368">
    <property type="entry name" value="Com_YlbF"/>
</dbReference>
<dbReference type="Proteomes" id="UP001163687">
    <property type="component" value="Chromosome"/>
</dbReference>
<evidence type="ECO:0000313" key="2">
    <source>
        <dbReference type="Proteomes" id="UP001163687"/>
    </source>
</evidence>
<evidence type="ECO:0000313" key="1">
    <source>
        <dbReference type="EMBL" id="BDG59997.1"/>
    </source>
</evidence>
<sequence length="131" mass="14383">MARSDVWLLTRQLADALARTPEVERFRTTEEALLADPEAVRLVRRHGELRRRVASAGLLAPAERARVVREFLAVEAQYRNHPLIVAHQEARAELDRLVARISDILNFAVTGRLRPGGGAGCPGGCGRLGSP</sequence>
<proteinExistence type="predicted"/>
<dbReference type="KEGG" id="cmic:caldi_10870"/>
<dbReference type="Gene3D" id="1.20.1500.10">
    <property type="entry name" value="YheA/YmcA-like"/>
    <property type="match status" value="1"/>
</dbReference>
<evidence type="ECO:0008006" key="3">
    <source>
        <dbReference type="Google" id="ProtNLM"/>
    </source>
</evidence>
<dbReference type="SUPFAM" id="SSF158622">
    <property type="entry name" value="YheA/YmcA-like"/>
    <property type="match status" value="1"/>
</dbReference>
<dbReference type="AlphaFoldDB" id="A0AA35CLZ2"/>